<evidence type="ECO:0000313" key="10">
    <source>
        <dbReference type="EMBL" id="SDX21385.1"/>
    </source>
</evidence>
<organism evidence="10 11">
    <name type="scientific">Saccharopolyspora shandongensis</name>
    <dbReference type="NCBI Taxonomy" id="418495"/>
    <lineage>
        <taxon>Bacteria</taxon>
        <taxon>Bacillati</taxon>
        <taxon>Actinomycetota</taxon>
        <taxon>Actinomycetes</taxon>
        <taxon>Pseudonocardiales</taxon>
        <taxon>Pseudonocardiaceae</taxon>
        <taxon>Saccharopolyspora</taxon>
    </lineage>
</organism>
<evidence type="ECO:0000256" key="6">
    <source>
        <dbReference type="ARBA" id="ARBA00025737"/>
    </source>
</evidence>
<name>A0A1H2ZVJ2_9PSEU</name>
<feature type="domain" description="Dyp-type peroxidase N-terminal" evidence="8">
    <location>
        <begin position="12"/>
        <end position="140"/>
    </location>
</feature>
<dbReference type="GO" id="GO:0005829">
    <property type="term" value="C:cytosol"/>
    <property type="evidence" value="ECO:0007669"/>
    <property type="project" value="TreeGrafter"/>
</dbReference>
<dbReference type="PANTHER" id="PTHR30521:SF0">
    <property type="entry name" value="DYP-TYPE PEROXIDASE FAMILY PROTEIN"/>
    <property type="match status" value="1"/>
</dbReference>
<feature type="domain" description="Dyp-type peroxidase C-terminal" evidence="9">
    <location>
        <begin position="143"/>
        <end position="307"/>
    </location>
</feature>
<dbReference type="OrthoDB" id="3251355at2"/>
<accession>A0A1H2ZVJ2</accession>
<dbReference type="RefSeq" id="WP_093264887.1">
    <property type="nucleotide sequence ID" value="NZ_FNOK01000008.1"/>
</dbReference>
<dbReference type="NCBIfam" id="TIGR01413">
    <property type="entry name" value="Dyp_perox_fam"/>
    <property type="match status" value="1"/>
</dbReference>
<dbReference type="STRING" id="418495.SAMN05216215_1008207"/>
<keyword evidence="2 10" id="KW-0575">Peroxidase</keyword>
<evidence type="ECO:0000256" key="2">
    <source>
        <dbReference type="ARBA" id="ARBA00022559"/>
    </source>
</evidence>
<keyword evidence="4" id="KW-0560">Oxidoreductase</keyword>
<evidence type="ECO:0000313" key="11">
    <source>
        <dbReference type="Proteomes" id="UP000199529"/>
    </source>
</evidence>
<dbReference type="PANTHER" id="PTHR30521">
    <property type="entry name" value="DEFERROCHELATASE/PEROXIDASE"/>
    <property type="match status" value="1"/>
</dbReference>
<dbReference type="Proteomes" id="UP000199529">
    <property type="component" value="Unassembled WGS sequence"/>
</dbReference>
<sequence>MSSPESTDAVPQPVLAPLTPSAIFLVLSVSAGGESQVRDALGDLAALQRAVGFRYPEGGLTCVAGIGSQAWDRLFSGPRPAGLHPLPEFVGAKHRSVSTPGDVLLHIRARQEFLCFELAAQILARLRGAVTILDEVHGFKYWDERDLLGFVDGTENPTGVAARAAVAVAADEDPDFAGASYVVVQKYLHDLVAWNELPIEEQQRVVGRTKLDDIELADDVKPADSHVALTTITAEDGSERQIVRDNMPFGEFTGGRFGTYFIGYAADPWVIEQMLTNMFVGAPAGNHDRILDFSTAVTGSLFFVPTLTFLEQQPPEPTGTPTAGASLGIGSLKGNPPS</sequence>
<keyword evidence="11" id="KW-1185">Reference proteome</keyword>
<comment type="cofactor">
    <cofactor evidence="1">
        <name>heme b</name>
        <dbReference type="ChEBI" id="CHEBI:60344"/>
    </cofactor>
</comment>
<dbReference type="GO" id="GO:0020037">
    <property type="term" value="F:heme binding"/>
    <property type="evidence" value="ECO:0007669"/>
    <property type="project" value="InterPro"/>
</dbReference>
<evidence type="ECO:0000259" key="9">
    <source>
        <dbReference type="Pfam" id="PF20628"/>
    </source>
</evidence>
<dbReference type="EMBL" id="FNOK01000008">
    <property type="protein sequence ID" value="SDX21385.1"/>
    <property type="molecule type" value="Genomic_DNA"/>
</dbReference>
<gene>
    <name evidence="10" type="ORF">SAMN05216215_1008207</name>
</gene>
<keyword evidence="5" id="KW-0408">Iron</keyword>
<reference evidence="11" key="1">
    <citation type="submission" date="2016-10" db="EMBL/GenBank/DDBJ databases">
        <authorList>
            <person name="Varghese N."/>
            <person name="Submissions S."/>
        </authorList>
    </citation>
    <scope>NUCLEOTIDE SEQUENCE [LARGE SCALE GENOMIC DNA]</scope>
    <source>
        <strain evidence="11">CGMCC 4.3530</strain>
    </source>
</reference>
<dbReference type="Pfam" id="PF04261">
    <property type="entry name" value="Dyp_perox_N"/>
    <property type="match status" value="1"/>
</dbReference>
<dbReference type="InterPro" id="IPR048328">
    <property type="entry name" value="Dyp_perox_C"/>
</dbReference>
<dbReference type="PROSITE" id="PS51404">
    <property type="entry name" value="DYP_PEROXIDASE"/>
    <property type="match status" value="1"/>
</dbReference>
<evidence type="ECO:0000256" key="4">
    <source>
        <dbReference type="ARBA" id="ARBA00023002"/>
    </source>
</evidence>
<proteinExistence type="inferred from homology"/>
<dbReference type="AlphaFoldDB" id="A0A1H2ZVJ2"/>
<keyword evidence="3" id="KW-0479">Metal-binding</keyword>
<evidence type="ECO:0000256" key="5">
    <source>
        <dbReference type="ARBA" id="ARBA00023004"/>
    </source>
</evidence>
<evidence type="ECO:0000256" key="7">
    <source>
        <dbReference type="SAM" id="MobiDB-lite"/>
    </source>
</evidence>
<dbReference type="InterPro" id="IPR006314">
    <property type="entry name" value="Dyp_peroxidase"/>
</dbReference>
<dbReference type="InterPro" id="IPR011008">
    <property type="entry name" value="Dimeric_a/b-barrel"/>
</dbReference>
<comment type="similarity">
    <text evidence="6">Belongs to the DyP-type peroxidase family.</text>
</comment>
<evidence type="ECO:0000256" key="3">
    <source>
        <dbReference type="ARBA" id="ARBA00022723"/>
    </source>
</evidence>
<evidence type="ECO:0000256" key="1">
    <source>
        <dbReference type="ARBA" id="ARBA00001970"/>
    </source>
</evidence>
<dbReference type="Pfam" id="PF20628">
    <property type="entry name" value="Dyp_perox_C"/>
    <property type="match status" value="1"/>
</dbReference>
<dbReference type="InterPro" id="IPR048327">
    <property type="entry name" value="Dyp_perox_N"/>
</dbReference>
<dbReference type="SUPFAM" id="SSF54909">
    <property type="entry name" value="Dimeric alpha+beta barrel"/>
    <property type="match status" value="1"/>
</dbReference>
<dbReference type="GO" id="GO:0046872">
    <property type="term" value="F:metal ion binding"/>
    <property type="evidence" value="ECO:0007669"/>
    <property type="project" value="UniProtKB-KW"/>
</dbReference>
<evidence type="ECO:0000259" key="8">
    <source>
        <dbReference type="Pfam" id="PF04261"/>
    </source>
</evidence>
<protein>
    <submittedName>
        <fullName evidence="10">Putative iron-dependent peroxidase</fullName>
    </submittedName>
</protein>
<feature type="region of interest" description="Disordered" evidence="7">
    <location>
        <begin position="312"/>
        <end position="338"/>
    </location>
</feature>
<dbReference type="GO" id="GO:0004601">
    <property type="term" value="F:peroxidase activity"/>
    <property type="evidence" value="ECO:0007669"/>
    <property type="project" value="UniProtKB-KW"/>
</dbReference>